<reference evidence="2" key="1">
    <citation type="submission" date="2020-10" db="EMBL/GenBank/DDBJ databases">
        <authorList>
            <person name="Gilroy R."/>
        </authorList>
    </citation>
    <scope>NUCLEOTIDE SEQUENCE</scope>
    <source>
        <strain evidence="2">ChiSjej2B20-13462</strain>
    </source>
</reference>
<feature type="domain" description="ACT" evidence="1">
    <location>
        <begin position="5"/>
        <end position="70"/>
    </location>
</feature>
<sequence length="144" mass="15653">MTVHQISVFLENRAGQLSEITQVLAQNGIDMRAISIAETADYGVLRLIVDRPQQATTLLLEHGFILSMTPVTVVAVPDHPGGLAPVLQLLAEANIDIEYMYSLFTHTDGQAYMVFRVSDDESFTATLKSHGINPVGTEDLGIQG</sequence>
<comment type="caution">
    <text evidence="2">The sequence shown here is derived from an EMBL/GenBank/DDBJ whole genome shotgun (WGS) entry which is preliminary data.</text>
</comment>
<dbReference type="InterPro" id="IPR045865">
    <property type="entry name" value="ACT-like_dom_sf"/>
</dbReference>
<dbReference type="Gene3D" id="3.30.2130.10">
    <property type="entry name" value="VC0802-like"/>
    <property type="match status" value="1"/>
</dbReference>
<dbReference type="InterPro" id="IPR045739">
    <property type="entry name" value="ACT_dom_pair"/>
</dbReference>
<gene>
    <name evidence="2" type="ORF">IAA67_01050</name>
</gene>
<dbReference type="CDD" id="cd04908">
    <property type="entry name" value="ACT_Bt0572_1"/>
    <property type="match status" value="1"/>
</dbReference>
<dbReference type="CDD" id="cd04882">
    <property type="entry name" value="ACT_Bt0572_2"/>
    <property type="match status" value="1"/>
</dbReference>
<organism evidence="2 3">
    <name type="scientific">Candidatus Avoscillospira stercorigallinarum</name>
    <dbReference type="NCBI Taxonomy" id="2840708"/>
    <lineage>
        <taxon>Bacteria</taxon>
        <taxon>Bacillati</taxon>
        <taxon>Bacillota</taxon>
        <taxon>Clostridia</taxon>
        <taxon>Eubacteriales</taxon>
        <taxon>Oscillospiraceae</taxon>
        <taxon>Oscillospiraceae incertae sedis</taxon>
        <taxon>Candidatus Avoscillospira</taxon>
    </lineage>
</organism>
<dbReference type="AlphaFoldDB" id="A0A9D0Z5C7"/>
<dbReference type="PANTHER" id="PTHR40099:SF1">
    <property type="entry name" value="ACETOLACTATE SYNTHASE, SMALL SUBUNIT"/>
    <property type="match status" value="1"/>
</dbReference>
<proteinExistence type="predicted"/>
<dbReference type="EMBL" id="DVFN01000015">
    <property type="protein sequence ID" value="HIQ68911.1"/>
    <property type="molecule type" value="Genomic_DNA"/>
</dbReference>
<accession>A0A9D0Z5C7</accession>
<protein>
    <submittedName>
        <fullName evidence="2">ACT domain-containing protein</fullName>
    </submittedName>
</protein>
<dbReference type="PANTHER" id="PTHR40099">
    <property type="entry name" value="ACETOLACTATE SYNTHASE, SMALL SUBUNIT"/>
    <property type="match status" value="1"/>
</dbReference>
<dbReference type="SUPFAM" id="SSF55021">
    <property type="entry name" value="ACT-like"/>
    <property type="match status" value="2"/>
</dbReference>
<dbReference type="PROSITE" id="PS51671">
    <property type="entry name" value="ACT"/>
    <property type="match status" value="2"/>
</dbReference>
<dbReference type="InterPro" id="IPR002912">
    <property type="entry name" value="ACT_dom"/>
</dbReference>
<evidence type="ECO:0000313" key="3">
    <source>
        <dbReference type="Proteomes" id="UP000886874"/>
    </source>
</evidence>
<name>A0A9D0Z5C7_9FIRM</name>
<evidence type="ECO:0000259" key="1">
    <source>
        <dbReference type="PROSITE" id="PS51671"/>
    </source>
</evidence>
<feature type="domain" description="ACT" evidence="1">
    <location>
        <begin position="71"/>
        <end position="144"/>
    </location>
</feature>
<reference evidence="2" key="2">
    <citation type="journal article" date="2021" name="PeerJ">
        <title>Extensive microbial diversity within the chicken gut microbiome revealed by metagenomics and culture.</title>
        <authorList>
            <person name="Gilroy R."/>
            <person name="Ravi A."/>
            <person name="Getino M."/>
            <person name="Pursley I."/>
            <person name="Horton D.L."/>
            <person name="Alikhan N.F."/>
            <person name="Baker D."/>
            <person name="Gharbi K."/>
            <person name="Hall N."/>
            <person name="Watson M."/>
            <person name="Adriaenssens E.M."/>
            <person name="Foster-Nyarko E."/>
            <person name="Jarju S."/>
            <person name="Secka A."/>
            <person name="Antonio M."/>
            <person name="Oren A."/>
            <person name="Chaudhuri R.R."/>
            <person name="La Ragione R."/>
            <person name="Hildebrand F."/>
            <person name="Pallen M.J."/>
        </authorList>
    </citation>
    <scope>NUCLEOTIDE SEQUENCE</scope>
    <source>
        <strain evidence="2">ChiSjej2B20-13462</strain>
    </source>
</reference>
<dbReference type="Proteomes" id="UP000886874">
    <property type="component" value="Unassembled WGS sequence"/>
</dbReference>
<dbReference type="Pfam" id="PF19571">
    <property type="entry name" value="ACT_8"/>
    <property type="match status" value="1"/>
</dbReference>
<evidence type="ECO:0000313" key="2">
    <source>
        <dbReference type="EMBL" id="HIQ68911.1"/>
    </source>
</evidence>